<dbReference type="PROSITE" id="PS51375">
    <property type="entry name" value="PPR"/>
    <property type="match status" value="3"/>
</dbReference>
<dbReference type="GO" id="GO:0005739">
    <property type="term" value="C:mitochondrion"/>
    <property type="evidence" value="ECO:0007669"/>
    <property type="project" value="UniProtKB-SubCell"/>
</dbReference>
<keyword evidence="4" id="KW-0809">Transit peptide</keyword>
<reference evidence="9 11" key="3">
    <citation type="submission" date="2017-11" db="EMBL/GenBank/DDBJ databases">
        <title>De-novo sequencing of pomegranate (Punica granatum L.) genome.</title>
        <authorList>
            <person name="Akparov Z."/>
            <person name="Amiraslanov A."/>
            <person name="Hajiyeva S."/>
            <person name="Abbasov M."/>
            <person name="Kaur K."/>
            <person name="Hamwieh A."/>
            <person name="Solovyev V."/>
            <person name="Salamov A."/>
            <person name="Braich B."/>
            <person name="Kosarev P."/>
            <person name="Mahmoud A."/>
            <person name="Hajiyev E."/>
            <person name="Babayeva S."/>
            <person name="Izzatullayeva V."/>
            <person name="Mammadov A."/>
            <person name="Mammadov A."/>
            <person name="Sharifova S."/>
            <person name="Ojaghi J."/>
            <person name="Eynullazada K."/>
            <person name="Bayramov B."/>
            <person name="Abdulazimova A."/>
            <person name="Shahmuradov I."/>
        </authorList>
    </citation>
    <scope>NUCLEOTIDE SEQUENCE [LARGE SCALE GENOMIC DNA]</scope>
    <source>
        <strain evidence="9">AG2017</strain>
        <strain evidence="11">cv. AG2017</strain>
        <tissue evidence="9">Leaf</tissue>
    </source>
</reference>
<protein>
    <submittedName>
        <fullName evidence="8">Uncharacterized protein</fullName>
    </submittedName>
</protein>
<proteinExistence type="inferred from homology"/>
<dbReference type="AlphaFoldDB" id="A0A218VR73"/>
<dbReference type="FunFam" id="1.25.40.10:FF:000385">
    <property type="entry name" value="Pentatricopeptide repeat-containing protein mitochondrial"/>
    <property type="match status" value="1"/>
</dbReference>
<dbReference type="PANTHER" id="PTHR45717">
    <property type="entry name" value="OS12G0527900 PROTEIN"/>
    <property type="match status" value="1"/>
</dbReference>
<feature type="chain" id="PRO_5014071489" evidence="7">
    <location>
        <begin position="23"/>
        <end position="497"/>
    </location>
</feature>
<dbReference type="GO" id="GO:0003729">
    <property type="term" value="F:mRNA binding"/>
    <property type="evidence" value="ECO:0007669"/>
    <property type="project" value="UniProtKB-ARBA"/>
</dbReference>
<gene>
    <name evidence="8" type="ORF">CDL15_Pgr020140</name>
    <name evidence="9" type="ORF">CRG98_045694</name>
</gene>
<dbReference type="GeneID" id="116212650"/>
<evidence type="ECO:0000256" key="2">
    <source>
        <dbReference type="ARBA" id="ARBA00007626"/>
    </source>
</evidence>
<evidence type="ECO:0000313" key="10">
    <source>
        <dbReference type="Proteomes" id="UP000197138"/>
    </source>
</evidence>
<dbReference type="Gene3D" id="1.25.40.10">
    <property type="entry name" value="Tetratricopeptide repeat domain"/>
    <property type="match status" value="2"/>
</dbReference>
<keyword evidence="11" id="KW-1185">Reference proteome</keyword>
<dbReference type="NCBIfam" id="TIGR00756">
    <property type="entry name" value="PPR"/>
    <property type="match status" value="3"/>
</dbReference>
<evidence type="ECO:0000313" key="8">
    <source>
        <dbReference type="EMBL" id="OWM62846.1"/>
    </source>
</evidence>
<dbReference type="PANTHER" id="PTHR45717:SF8">
    <property type="entry name" value="OS01G0301000 PROTEIN"/>
    <property type="match status" value="1"/>
</dbReference>
<keyword evidence="3" id="KW-0677">Repeat</keyword>
<dbReference type="Proteomes" id="UP000233551">
    <property type="component" value="Unassembled WGS sequence"/>
</dbReference>
<dbReference type="Pfam" id="PF13041">
    <property type="entry name" value="PPR_2"/>
    <property type="match status" value="1"/>
</dbReference>
<evidence type="ECO:0000313" key="9">
    <source>
        <dbReference type="EMBL" id="PKI33912.1"/>
    </source>
</evidence>
<sequence>MSASRPIATKLLQLRLLATVAAKDARSSTTKPMRIYQKLAALGATGGSVSRTLNEHIMQGKWVTKRELVRIVKELRRYRRYGHALQVIDWMENRNINLSFTEHAVRLDLISKVKGAAAAENYFHSLPATAKNRFTYGALLNCYSKEAMEDKALLLFKEMEELGFTCHTLPYNNIMSLYMRKGKLEKIPSLVEEMKERNISLDSFTYNIWMQSYACSDDIDGVEKVFHEMLEKDAALCDWTTYSNLAAHYVKAGLTEKAEGALKKLESVMDPANREAYHYLITLYAGLSNLTEVCRVWDSLKAAFQVTINISYLVMLGSLRRLKDLEGLRKVFEEWQSNCTSYDVRVVKIVIGAYLDQDRLEEAEAIFKDASTRASRPFLSGMELFMVYFLRRGCLERCMEFLEAALSISKNEEWIPLVSTIDAFLLHFEGNGDVKAANELFNLLKEVSSVKSVAYNLLLRAYVAAGKTDPEMRRMMDEDGVEIDDELKKLLQKVCPS</sequence>
<name>A0A218VR73_PUNGR</name>
<evidence type="ECO:0000256" key="3">
    <source>
        <dbReference type="ARBA" id="ARBA00022737"/>
    </source>
</evidence>
<comment type="similarity">
    <text evidence="2">Belongs to the PPR family. P subfamily.</text>
</comment>
<reference evidence="8" key="2">
    <citation type="submission" date="2017-06" db="EMBL/GenBank/DDBJ databases">
        <title>The pomegranate genome and the genomics of punicalagin biosynthesis.</title>
        <authorList>
            <person name="Xu C."/>
        </authorList>
    </citation>
    <scope>NUCLEOTIDE SEQUENCE [LARGE SCALE GENOMIC DNA]</scope>
    <source>
        <tissue evidence="8">Fresh leaf</tissue>
    </source>
</reference>
<dbReference type="InterPro" id="IPR011990">
    <property type="entry name" value="TPR-like_helical_dom_sf"/>
</dbReference>
<dbReference type="SUPFAM" id="SSF48452">
    <property type="entry name" value="TPR-like"/>
    <property type="match status" value="2"/>
</dbReference>
<dbReference type="EMBL" id="PGOL01006240">
    <property type="protein sequence ID" value="PKI33912.1"/>
    <property type="molecule type" value="Genomic_DNA"/>
</dbReference>
<reference evidence="10" key="1">
    <citation type="journal article" date="2017" name="Plant J.">
        <title>The pomegranate (Punica granatum L.) genome and the genomics of punicalagin biosynthesis.</title>
        <authorList>
            <person name="Qin G."/>
            <person name="Xu C."/>
            <person name="Ming R."/>
            <person name="Tang H."/>
            <person name="Guyot R."/>
            <person name="Kramer E.M."/>
            <person name="Hu Y."/>
            <person name="Yi X."/>
            <person name="Qi Y."/>
            <person name="Xu X."/>
            <person name="Gao Z."/>
            <person name="Pan H."/>
            <person name="Jian J."/>
            <person name="Tian Y."/>
            <person name="Yue Z."/>
            <person name="Xu Y."/>
        </authorList>
    </citation>
    <scope>NUCLEOTIDE SEQUENCE [LARGE SCALE GENOMIC DNA]</scope>
    <source>
        <strain evidence="10">cv. Dabenzi</strain>
    </source>
</reference>
<evidence type="ECO:0000256" key="6">
    <source>
        <dbReference type="PROSITE-ProRule" id="PRU00708"/>
    </source>
</evidence>
<feature type="signal peptide" evidence="7">
    <location>
        <begin position="1"/>
        <end position="22"/>
    </location>
</feature>
<keyword evidence="5" id="KW-0496">Mitochondrion</keyword>
<feature type="repeat" description="PPR" evidence="6">
    <location>
        <begin position="132"/>
        <end position="166"/>
    </location>
</feature>
<dbReference type="InterPro" id="IPR002885">
    <property type="entry name" value="PPR_rpt"/>
</dbReference>
<evidence type="ECO:0000256" key="5">
    <source>
        <dbReference type="ARBA" id="ARBA00023128"/>
    </source>
</evidence>
<evidence type="ECO:0000256" key="4">
    <source>
        <dbReference type="ARBA" id="ARBA00022946"/>
    </source>
</evidence>
<dbReference type="OrthoDB" id="1717827at2759"/>
<comment type="subcellular location">
    <subcellularLocation>
        <location evidence="1">Mitochondrion</location>
    </subcellularLocation>
</comment>
<feature type="repeat" description="PPR" evidence="6">
    <location>
        <begin position="167"/>
        <end position="201"/>
    </location>
</feature>
<accession>A0A218VR73</accession>
<dbReference type="EMBL" id="MTKT01006319">
    <property type="protein sequence ID" value="OWM62846.1"/>
    <property type="molecule type" value="Genomic_DNA"/>
</dbReference>
<feature type="repeat" description="PPR" evidence="6">
    <location>
        <begin position="202"/>
        <end position="236"/>
    </location>
</feature>
<evidence type="ECO:0000256" key="1">
    <source>
        <dbReference type="ARBA" id="ARBA00004173"/>
    </source>
</evidence>
<comment type="caution">
    <text evidence="8">The sequence shown here is derived from an EMBL/GenBank/DDBJ whole genome shotgun (WGS) entry which is preliminary data.</text>
</comment>
<evidence type="ECO:0000313" key="11">
    <source>
        <dbReference type="Proteomes" id="UP000233551"/>
    </source>
</evidence>
<keyword evidence="7" id="KW-0732">Signal</keyword>
<organism evidence="8 10">
    <name type="scientific">Punica granatum</name>
    <name type="common">Pomegranate</name>
    <dbReference type="NCBI Taxonomy" id="22663"/>
    <lineage>
        <taxon>Eukaryota</taxon>
        <taxon>Viridiplantae</taxon>
        <taxon>Streptophyta</taxon>
        <taxon>Embryophyta</taxon>
        <taxon>Tracheophyta</taxon>
        <taxon>Spermatophyta</taxon>
        <taxon>Magnoliopsida</taxon>
        <taxon>eudicotyledons</taxon>
        <taxon>Gunneridae</taxon>
        <taxon>Pentapetalae</taxon>
        <taxon>rosids</taxon>
        <taxon>malvids</taxon>
        <taxon>Myrtales</taxon>
        <taxon>Lythraceae</taxon>
        <taxon>Punica</taxon>
    </lineage>
</organism>
<dbReference type="Proteomes" id="UP000197138">
    <property type="component" value="Unassembled WGS sequence"/>
</dbReference>
<dbReference type="STRING" id="22663.A0A218VR73"/>
<dbReference type="Pfam" id="PF01535">
    <property type="entry name" value="PPR"/>
    <property type="match status" value="2"/>
</dbReference>
<evidence type="ECO:0000256" key="7">
    <source>
        <dbReference type="SAM" id="SignalP"/>
    </source>
</evidence>